<evidence type="ECO:0000256" key="14">
    <source>
        <dbReference type="ARBA" id="ARBA00022840"/>
    </source>
</evidence>
<keyword evidence="16 30" id="KW-1133">Transmembrane helix</keyword>
<protein>
    <recommendedName>
        <fullName evidence="28">ATP-binding cassette sub-family C member 5</fullName>
        <ecNumber evidence="6">7.6.2.2</ecNumber>
    </recommendedName>
    <alternativeName>
        <fullName evidence="29">Multidrug resistance-associated protein 5</fullName>
    </alternativeName>
</protein>
<keyword evidence="17" id="KW-0333">Golgi apparatus</keyword>
<dbReference type="FunFam" id="1.20.1560.10:FF:000015">
    <property type="entry name" value="multidrug resistance-associated protein 5 isoform X1"/>
    <property type="match status" value="1"/>
</dbReference>
<dbReference type="GO" id="GO:0005524">
    <property type="term" value="F:ATP binding"/>
    <property type="evidence" value="ECO:0007669"/>
    <property type="project" value="UniProtKB-KW"/>
</dbReference>
<dbReference type="Gene3D" id="3.40.50.300">
    <property type="entry name" value="P-loop containing nucleotide triphosphate hydrolases"/>
    <property type="match status" value="2"/>
</dbReference>
<evidence type="ECO:0000256" key="20">
    <source>
        <dbReference type="ARBA" id="ARBA00023769"/>
    </source>
</evidence>
<evidence type="ECO:0000256" key="8">
    <source>
        <dbReference type="ARBA" id="ARBA00022475"/>
    </source>
</evidence>
<keyword evidence="8" id="KW-1003">Cell membrane</keyword>
<keyword evidence="7" id="KW-0813">Transport</keyword>
<evidence type="ECO:0000313" key="33">
    <source>
        <dbReference type="Ensembl" id="ENSCCEP00000015035.1"/>
    </source>
</evidence>
<dbReference type="CDD" id="cd18599">
    <property type="entry name" value="ABC_6TM_MRP5_8_9_D2"/>
    <property type="match status" value="1"/>
</dbReference>
<evidence type="ECO:0000256" key="28">
    <source>
        <dbReference type="ARBA" id="ARBA00069159"/>
    </source>
</evidence>
<comment type="catalytic activity">
    <reaction evidence="21">
        <text>ATP + H2O + xenobioticSide 1 = ADP + phosphate + xenobioticSide 2.</text>
        <dbReference type="EC" id="7.6.2.2"/>
    </reaction>
</comment>
<evidence type="ECO:0000256" key="11">
    <source>
        <dbReference type="ARBA" id="ARBA00022737"/>
    </source>
</evidence>
<evidence type="ECO:0000256" key="25">
    <source>
        <dbReference type="ARBA" id="ARBA00052576"/>
    </source>
</evidence>
<dbReference type="Gene3D" id="1.20.1560.10">
    <property type="entry name" value="ABC transporter type 1, transmembrane domain"/>
    <property type="match status" value="2"/>
</dbReference>
<evidence type="ECO:0000256" key="22">
    <source>
        <dbReference type="ARBA" id="ARBA00050661"/>
    </source>
</evidence>
<dbReference type="FunFam" id="3.40.50.300:FF:000605">
    <property type="entry name" value="multidrug resistance-associated protein 5 isoform X1"/>
    <property type="match status" value="1"/>
</dbReference>
<keyword evidence="14" id="KW-0067">ATP-binding</keyword>
<dbReference type="EC" id="7.6.2.2" evidence="6"/>
<proteinExistence type="inferred from homology"/>
<evidence type="ECO:0000256" key="4">
    <source>
        <dbReference type="ARBA" id="ARBA00004608"/>
    </source>
</evidence>
<comment type="catalytic activity">
    <reaction evidence="23">
        <text>N-acetyl-L-aspartyl-L-glutamate(in) + ATP + H2O = N-acetyl-L-aspartyl-L-glutamate(out) + ADP + phosphate + H(+)</text>
        <dbReference type="Rhea" id="RHEA:66728"/>
        <dbReference type="ChEBI" id="CHEBI:15377"/>
        <dbReference type="ChEBI" id="CHEBI:15378"/>
        <dbReference type="ChEBI" id="CHEBI:30616"/>
        <dbReference type="ChEBI" id="CHEBI:43474"/>
        <dbReference type="ChEBI" id="CHEBI:76931"/>
        <dbReference type="ChEBI" id="CHEBI:456216"/>
    </reaction>
    <physiologicalReaction direction="left-to-right" evidence="23">
        <dbReference type="Rhea" id="RHEA:66729"/>
    </physiologicalReaction>
</comment>
<evidence type="ECO:0000256" key="10">
    <source>
        <dbReference type="ARBA" id="ARBA00022692"/>
    </source>
</evidence>
<feature type="transmembrane region" description="Helical" evidence="30">
    <location>
        <begin position="292"/>
        <end position="319"/>
    </location>
</feature>
<dbReference type="GO" id="GO:0016324">
    <property type="term" value="C:apical plasma membrane"/>
    <property type="evidence" value="ECO:0007669"/>
    <property type="project" value="UniProtKB-SubCell"/>
</dbReference>
<evidence type="ECO:0000259" key="31">
    <source>
        <dbReference type="PROSITE" id="PS50893"/>
    </source>
</evidence>
<keyword evidence="15" id="KW-1278">Translocase</keyword>
<reference evidence="33" key="1">
    <citation type="submission" date="2025-08" db="UniProtKB">
        <authorList>
            <consortium name="Ensembl"/>
        </authorList>
    </citation>
    <scope>IDENTIFICATION</scope>
</reference>
<dbReference type="Ensembl" id="ENSCCET00000023395.1">
    <property type="protein sequence ID" value="ENSCCEP00000015035.1"/>
    <property type="gene ID" value="ENSCCEG00000014079.1"/>
</dbReference>
<keyword evidence="13" id="KW-0967">Endosome</keyword>
<evidence type="ECO:0000256" key="6">
    <source>
        <dbReference type="ARBA" id="ARBA00012191"/>
    </source>
</evidence>
<evidence type="ECO:0000256" key="3">
    <source>
        <dbReference type="ARBA" id="ARBA00004554"/>
    </source>
</evidence>
<evidence type="ECO:0000256" key="26">
    <source>
        <dbReference type="ARBA" id="ARBA00052708"/>
    </source>
</evidence>
<keyword evidence="12" id="KW-0547">Nucleotide-binding</keyword>
<dbReference type="SUPFAM" id="SSF90123">
    <property type="entry name" value="ABC transporter transmembrane region"/>
    <property type="match status" value="2"/>
</dbReference>
<evidence type="ECO:0000313" key="34">
    <source>
        <dbReference type="Proteomes" id="UP000694410"/>
    </source>
</evidence>
<evidence type="ECO:0000256" key="29">
    <source>
        <dbReference type="ARBA" id="ARBA00082793"/>
    </source>
</evidence>
<dbReference type="SMART" id="SM00382">
    <property type="entry name" value="AAA"/>
    <property type="match status" value="2"/>
</dbReference>
<keyword evidence="11" id="KW-0677">Repeat</keyword>
<dbReference type="CDD" id="cd03244">
    <property type="entry name" value="ABCC_MRP_domain2"/>
    <property type="match status" value="1"/>
</dbReference>
<keyword evidence="10 30" id="KW-0812">Transmembrane</keyword>
<feature type="transmembrane region" description="Helical" evidence="30">
    <location>
        <begin position="186"/>
        <end position="208"/>
    </location>
</feature>
<feature type="transmembrane region" description="Helical" evidence="30">
    <location>
        <begin position="325"/>
        <end position="342"/>
    </location>
</feature>
<evidence type="ECO:0000256" key="17">
    <source>
        <dbReference type="ARBA" id="ARBA00023034"/>
    </source>
</evidence>
<dbReference type="InterPro" id="IPR003439">
    <property type="entry name" value="ABC_transporter-like_ATP-bd"/>
</dbReference>
<dbReference type="CDD" id="cd18592">
    <property type="entry name" value="ABC_6TM_MRP5_8_9_D1"/>
    <property type="match status" value="1"/>
</dbReference>
<name>A0A8C0UV88_CYACU</name>
<dbReference type="PANTHER" id="PTHR24223:SF196">
    <property type="entry name" value="ATP-BINDING CASSETTE SUB-FAMILY C MEMBER 5"/>
    <property type="match status" value="1"/>
</dbReference>
<evidence type="ECO:0000256" key="7">
    <source>
        <dbReference type="ARBA" id="ARBA00022448"/>
    </source>
</evidence>
<feature type="transmembrane region" description="Helical" evidence="30">
    <location>
        <begin position="214"/>
        <end position="231"/>
    </location>
</feature>
<comment type="catalytic activity">
    <reaction evidence="27">
        <text>3',5'-cyclic GMP(in) + ATP + H2O = 3',5'-cyclic GMP(out) + ADP + phosphate + H(+)</text>
        <dbReference type="Rhea" id="RHEA:66188"/>
        <dbReference type="ChEBI" id="CHEBI:15377"/>
        <dbReference type="ChEBI" id="CHEBI:15378"/>
        <dbReference type="ChEBI" id="CHEBI:30616"/>
        <dbReference type="ChEBI" id="CHEBI:43474"/>
        <dbReference type="ChEBI" id="CHEBI:57746"/>
        <dbReference type="ChEBI" id="CHEBI:456216"/>
    </reaction>
    <physiologicalReaction direction="left-to-right" evidence="27">
        <dbReference type="Rhea" id="RHEA:66189"/>
    </physiologicalReaction>
</comment>
<dbReference type="CDD" id="cd03250">
    <property type="entry name" value="ABCC_MRP_domain1"/>
    <property type="match status" value="1"/>
</dbReference>
<evidence type="ECO:0000256" key="12">
    <source>
        <dbReference type="ARBA" id="ARBA00022741"/>
    </source>
</evidence>
<evidence type="ECO:0000256" key="1">
    <source>
        <dbReference type="ARBA" id="ARBA00004424"/>
    </source>
</evidence>
<evidence type="ECO:0000256" key="30">
    <source>
        <dbReference type="SAM" id="Phobius"/>
    </source>
</evidence>
<comment type="catalytic activity">
    <reaction evidence="22">
        <text>(2S)-2-[5-amino-1-(beta-D-ribosyl)imidazole-4-carboxamido]succinate(in) + ATP + H2O = (2S)-2-[5-amino-1-(beta-D-ribosyl)imidazole-4-carboxamido]succinate(out) + ADP + phosphate + H(+)</text>
        <dbReference type="Rhea" id="RHEA:66752"/>
        <dbReference type="ChEBI" id="CHEBI:15377"/>
        <dbReference type="ChEBI" id="CHEBI:15378"/>
        <dbReference type="ChEBI" id="CHEBI:30616"/>
        <dbReference type="ChEBI" id="CHEBI:43474"/>
        <dbReference type="ChEBI" id="CHEBI:167466"/>
        <dbReference type="ChEBI" id="CHEBI:456216"/>
    </reaction>
    <physiologicalReaction direction="left-to-right" evidence="22">
        <dbReference type="Rhea" id="RHEA:66753"/>
    </physiologicalReaction>
</comment>
<keyword evidence="9" id="KW-0597">Phosphoprotein</keyword>
<dbReference type="PROSITE" id="PS50893">
    <property type="entry name" value="ABC_TRANSPORTER_2"/>
    <property type="match status" value="2"/>
</dbReference>
<accession>A0A8C0UV88</accession>
<gene>
    <name evidence="33" type="primary">ABCC5</name>
</gene>
<feature type="domain" description="ABC transporter" evidence="31">
    <location>
        <begin position="1035"/>
        <end position="1266"/>
    </location>
</feature>
<evidence type="ECO:0000256" key="15">
    <source>
        <dbReference type="ARBA" id="ARBA00022967"/>
    </source>
</evidence>
<dbReference type="PROSITE" id="PS00211">
    <property type="entry name" value="ABC_TRANSPORTER_1"/>
    <property type="match status" value="2"/>
</dbReference>
<comment type="subcellular location">
    <subcellularLocation>
        <location evidence="1">Apical cell membrane</location>
        <topology evidence="1">Multi-pass membrane protein</topology>
    </subcellularLocation>
    <subcellularLocation>
        <location evidence="3">Basolateral cell membrane</location>
        <topology evidence="3">Multi-pass membrane protein</topology>
    </subcellularLocation>
    <subcellularLocation>
        <location evidence="2">Cytoplasmic granule</location>
    </subcellularLocation>
    <subcellularLocation>
        <location evidence="4">Endosome membrane</location>
    </subcellularLocation>
    <subcellularLocation>
        <location evidence="20">Golgi apparatus lumen</location>
    </subcellularLocation>
</comment>
<feature type="transmembrane region" description="Helical" evidence="30">
    <location>
        <begin position="775"/>
        <end position="792"/>
    </location>
</feature>
<feature type="domain" description="ABC transmembrane type-1" evidence="32">
    <location>
        <begin position="88"/>
        <end position="354"/>
    </location>
</feature>
<evidence type="ECO:0000256" key="5">
    <source>
        <dbReference type="ARBA" id="ARBA00009726"/>
    </source>
</evidence>
<evidence type="ECO:0000256" key="13">
    <source>
        <dbReference type="ARBA" id="ARBA00022753"/>
    </source>
</evidence>
<comment type="catalytic activity">
    <reaction evidence="24">
        <text>3',5'-cyclic AMP(in) + ATP + H2O = 3',5'-cyclic AMP(out) + ADP + phosphate + H(+)</text>
        <dbReference type="Rhea" id="RHEA:66184"/>
        <dbReference type="ChEBI" id="CHEBI:15377"/>
        <dbReference type="ChEBI" id="CHEBI:15378"/>
        <dbReference type="ChEBI" id="CHEBI:30616"/>
        <dbReference type="ChEBI" id="CHEBI:43474"/>
        <dbReference type="ChEBI" id="CHEBI:58165"/>
        <dbReference type="ChEBI" id="CHEBI:456216"/>
    </reaction>
    <physiologicalReaction direction="left-to-right" evidence="24">
        <dbReference type="Rhea" id="RHEA:66185"/>
    </physiologicalReaction>
</comment>
<reference evidence="33" key="2">
    <citation type="submission" date="2025-09" db="UniProtKB">
        <authorList>
            <consortium name="Ensembl"/>
        </authorList>
    </citation>
    <scope>IDENTIFICATION</scope>
</reference>
<comment type="catalytic activity">
    <reaction evidence="26">
        <text>N-acetyl-L-aspartate(in) + ATP + H2O = N-acetyl-L-aspartate(out) + ADP + phosphate + H(+)</text>
        <dbReference type="Rhea" id="RHEA:66744"/>
        <dbReference type="ChEBI" id="CHEBI:15377"/>
        <dbReference type="ChEBI" id="CHEBI:15378"/>
        <dbReference type="ChEBI" id="CHEBI:16953"/>
        <dbReference type="ChEBI" id="CHEBI:30616"/>
        <dbReference type="ChEBI" id="CHEBI:43474"/>
        <dbReference type="ChEBI" id="CHEBI:456216"/>
    </reaction>
    <physiologicalReaction direction="left-to-right" evidence="26">
        <dbReference type="Rhea" id="RHEA:66745"/>
    </physiologicalReaction>
</comment>
<dbReference type="FunFam" id="1.20.1560.10:FF:000012">
    <property type="entry name" value="ATP binding cassette subfamily C member 5"/>
    <property type="match status" value="1"/>
</dbReference>
<dbReference type="GO" id="GO:0005796">
    <property type="term" value="C:Golgi lumen"/>
    <property type="evidence" value="ECO:0007669"/>
    <property type="project" value="UniProtKB-SubCell"/>
</dbReference>
<dbReference type="SUPFAM" id="SSF52540">
    <property type="entry name" value="P-loop containing nucleoside triphosphate hydrolases"/>
    <property type="match status" value="2"/>
</dbReference>
<dbReference type="InterPro" id="IPR036640">
    <property type="entry name" value="ABC1_TM_sf"/>
</dbReference>
<sequence length="1276" mass="143173">NQIPAFSHPVDNAGLFSSMTFSWLTPLAHRAYKKGELFMDDVWSLSRHESSDINCRRLERLWQEELKESGPDDASLRRVVWIFCRTRLILSIAFVVKHLLEYTQQSESNLQYSLFLVFGIFMTEVVRSWSLALTWALNYRTGVRLRGAVLTMAFKKILKLKNIKEKSLGELINVCSNDGQRMFEAAAVGSLLAGGPIVAILGMVYNVIILGPTGFLGSAVFILFYPAMMFVSRLTAYFRRKCVATTDERVQKMNEVLNYIKFIKMYAWVKPFSQNVQKIREEERKILERAGYFQSITVGVAPIVVVIASVVTFSVHMILGYDLTAAQAFTVVTVFNSMTFALKVTPFSVKSLSEASVSVDRFKVSSHLKKPANPHTAIEVKNATLAWDFSHASVQSSPKLTPKVKKDKKVTKSKKEKMKLQNEGQQAVLAEQRGVKNVRNEYHNYFLSVQGKLVGICGSVGSGKTSLISAILGQMTLLEGSIAVSGTFAYVAQQAWILNATLRDNILFGKEYDEERYNTVLNGCCLRPDLAILPNGDLTEIGERGANLSGGQRQRISLARALYSDRDIYILDDPLSALDAHVGNHIFNSAIRKHLKSKTVLFITHQLQYLVDCDEVIFMKEGCITERGSHEELMNLNGDYATIFNSLQLGETPHIEVLVSFKTNFVCSQIYRSLMEELSFLYSRLILCSFTGQLVQLEEKGKGSVPWSVYGVYIQAAGGPFAFLIIMALFVLNVGSTAFSNWWLSFWIKQGSGNTSVTLGNETVISNSMKDNPHMHYYAGIYALSMAVMLILKGTLRASSRLHDELFRRILRSPMKFFDTTPTGRILNRFSKDMDEVDVRLPFQAEMFIQNVILVFFCVGVISGVFPWFLVAVGPLICFFPCRVFIRELKRLDNITQSPFLSHITSSIQGLSTIHAYHKGQEFLHRSAPFYLFSCAMRWLAVRLDIISIALITTTGLMIVLMHGQIPPAYAGLAISYAVQLTGLFQFTVRLASETEARFTSVERIDHYIKTLSLEAPARIKNKTPPLDWPQEGEVVFENAEMRYRENLPLVLKKVSFTIKPKEKIGIVGRTGSGKSSLGMALFRLVELSGGCIKIDGVKINDIGLADLRSKLSIIPQEPVLFSGTVRSNLDPFNQYSEEQIWAALERTHMKECLPMKLDSEVMENGENFSVGERQLLCIARALLRRCKILILDEATAAMDTETDLLIQETIREAFADCTMLTIAHRLHTVLGCDRIMVLTQGQVVEFDTPTALLANENSRFYAMFAAAENKVAVKG</sequence>
<dbReference type="InterPro" id="IPR003593">
    <property type="entry name" value="AAA+_ATPase"/>
</dbReference>
<feature type="transmembrane region" description="Helical" evidence="30">
    <location>
        <begin position="940"/>
        <end position="963"/>
    </location>
</feature>
<feature type="domain" description="ABC transporter" evidence="31">
    <location>
        <begin position="418"/>
        <end position="646"/>
    </location>
</feature>
<evidence type="ECO:0000256" key="19">
    <source>
        <dbReference type="ARBA" id="ARBA00023180"/>
    </source>
</evidence>
<organism evidence="33 34">
    <name type="scientific">Cyanistes caeruleus</name>
    <name type="common">Eurasian blue tit</name>
    <name type="synonym">Parus caeruleus</name>
    <dbReference type="NCBI Taxonomy" id="156563"/>
    <lineage>
        <taxon>Eukaryota</taxon>
        <taxon>Metazoa</taxon>
        <taxon>Chordata</taxon>
        <taxon>Craniata</taxon>
        <taxon>Vertebrata</taxon>
        <taxon>Euteleostomi</taxon>
        <taxon>Archelosauria</taxon>
        <taxon>Archosauria</taxon>
        <taxon>Dinosauria</taxon>
        <taxon>Saurischia</taxon>
        <taxon>Theropoda</taxon>
        <taxon>Coelurosauria</taxon>
        <taxon>Aves</taxon>
        <taxon>Neognathae</taxon>
        <taxon>Neoaves</taxon>
        <taxon>Telluraves</taxon>
        <taxon>Australaves</taxon>
        <taxon>Passeriformes</taxon>
        <taxon>Paridae</taxon>
        <taxon>Cyanistes</taxon>
    </lineage>
</organism>
<dbReference type="InterPro" id="IPR027417">
    <property type="entry name" value="P-loop_NTPase"/>
</dbReference>
<keyword evidence="19" id="KW-0325">Glycoprotein</keyword>
<evidence type="ECO:0000256" key="2">
    <source>
        <dbReference type="ARBA" id="ARBA00004463"/>
    </source>
</evidence>
<evidence type="ECO:0000256" key="16">
    <source>
        <dbReference type="ARBA" id="ARBA00022989"/>
    </source>
</evidence>
<dbReference type="InterPro" id="IPR017871">
    <property type="entry name" value="ABC_transporter-like_CS"/>
</dbReference>
<dbReference type="PANTHER" id="PTHR24223">
    <property type="entry name" value="ATP-BINDING CASSETTE SUB-FAMILY C"/>
    <property type="match status" value="1"/>
</dbReference>
<dbReference type="GO" id="GO:0010008">
    <property type="term" value="C:endosome membrane"/>
    <property type="evidence" value="ECO:0007669"/>
    <property type="project" value="UniProtKB-SubCell"/>
</dbReference>
<dbReference type="Proteomes" id="UP000694410">
    <property type="component" value="Unplaced"/>
</dbReference>
<comment type="similarity">
    <text evidence="5">Belongs to the ABC transporter superfamily. ABCC family. Conjugate transporter (TC 3.A.1.208) subfamily.</text>
</comment>
<evidence type="ECO:0000259" key="32">
    <source>
        <dbReference type="PROSITE" id="PS50929"/>
    </source>
</evidence>
<dbReference type="InterPro" id="IPR050173">
    <property type="entry name" value="ABC_transporter_C-like"/>
</dbReference>
<evidence type="ECO:0000256" key="21">
    <source>
        <dbReference type="ARBA" id="ARBA00034018"/>
    </source>
</evidence>
<dbReference type="GO" id="GO:0016323">
    <property type="term" value="C:basolateral plasma membrane"/>
    <property type="evidence" value="ECO:0007669"/>
    <property type="project" value="UniProtKB-SubCell"/>
</dbReference>
<feature type="domain" description="ABC transmembrane type-1" evidence="32">
    <location>
        <begin position="724"/>
        <end position="997"/>
    </location>
</feature>
<dbReference type="AlphaFoldDB" id="A0A8C0UV88"/>
<dbReference type="PROSITE" id="PS50929">
    <property type="entry name" value="ABC_TM1F"/>
    <property type="match status" value="2"/>
</dbReference>
<feature type="transmembrane region" description="Helical" evidence="30">
    <location>
        <begin position="969"/>
        <end position="989"/>
    </location>
</feature>
<dbReference type="GO" id="GO:0008559">
    <property type="term" value="F:ABC-type xenobiotic transporter activity"/>
    <property type="evidence" value="ECO:0007669"/>
    <property type="project" value="UniProtKB-EC"/>
</dbReference>
<evidence type="ECO:0000256" key="24">
    <source>
        <dbReference type="ARBA" id="ARBA00051604"/>
    </source>
</evidence>
<dbReference type="InterPro" id="IPR011527">
    <property type="entry name" value="ABC1_TM_dom"/>
</dbReference>
<evidence type="ECO:0000256" key="18">
    <source>
        <dbReference type="ARBA" id="ARBA00023136"/>
    </source>
</evidence>
<keyword evidence="18 30" id="KW-0472">Membrane</keyword>
<evidence type="ECO:0000256" key="9">
    <source>
        <dbReference type="ARBA" id="ARBA00022553"/>
    </source>
</evidence>
<dbReference type="FunFam" id="3.40.50.300:FF:000074">
    <property type="entry name" value="Multidrug resistance-associated protein 5 isoform 1"/>
    <property type="match status" value="1"/>
</dbReference>
<evidence type="ECO:0000256" key="27">
    <source>
        <dbReference type="ARBA" id="ARBA00052963"/>
    </source>
</evidence>
<evidence type="ECO:0000256" key="23">
    <source>
        <dbReference type="ARBA" id="ARBA00050745"/>
    </source>
</evidence>
<dbReference type="Pfam" id="PF00664">
    <property type="entry name" value="ABC_membrane"/>
    <property type="match status" value="2"/>
</dbReference>
<dbReference type="Pfam" id="PF00005">
    <property type="entry name" value="ABC_tran"/>
    <property type="match status" value="2"/>
</dbReference>
<keyword evidence="34" id="KW-1185">Reference proteome</keyword>
<comment type="catalytic activity">
    <reaction evidence="25">
        <text>N-acetyl-L-aspartyl-L-glutamyl-L-glutamate(in) + ATP + H2O = N-acetyl-L-aspartyl-L-glutamyl-L-glutamate(out) + ADP + phosphate + H(+)</text>
        <dbReference type="Rhea" id="RHEA:66732"/>
        <dbReference type="ChEBI" id="CHEBI:15377"/>
        <dbReference type="ChEBI" id="CHEBI:15378"/>
        <dbReference type="ChEBI" id="CHEBI:30616"/>
        <dbReference type="ChEBI" id="CHEBI:43474"/>
        <dbReference type="ChEBI" id="CHEBI:76935"/>
        <dbReference type="ChEBI" id="CHEBI:456216"/>
    </reaction>
    <physiologicalReaction direction="left-to-right" evidence="25">
        <dbReference type="Rhea" id="RHEA:66733"/>
    </physiologicalReaction>
</comment>
<dbReference type="GO" id="GO:0016887">
    <property type="term" value="F:ATP hydrolysis activity"/>
    <property type="evidence" value="ECO:0007669"/>
    <property type="project" value="InterPro"/>
</dbReference>